<evidence type="ECO:0000313" key="2">
    <source>
        <dbReference type="EMBL" id="CRY93814.1"/>
    </source>
</evidence>
<organism evidence="2">
    <name type="scientific">uncultured prokaryote</name>
    <dbReference type="NCBI Taxonomy" id="198431"/>
    <lineage>
        <taxon>unclassified sequences</taxon>
        <taxon>environmental samples</taxon>
    </lineage>
</organism>
<dbReference type="EMBL" id="LN852763">
    <property type="protein sequence ID" value="CRY93814.1"/>
    <property type="molecule type" value="Genomic_DNA"/>
</dbReference>
<name>A0A0H5PXC9_9ZZZZ</name>
<sequence>MPKLDEKKAKLEELRAYRNFALTSLLTLIAFIFTRIAESNVLILGLCALAIIVLGISVFVLQKKILKIIKEIGEL</sequence>
<reference evidence="2" key="2">
    <citation type="submission" date="2015-07" db="EMBL/GenBank/DDBJ databases">
        <title>Plasmids, circular viruses and viroids from rat gut.</title>
        <authorList>
            <person name="Jorgensen T.J."/>
            <person name="Hansen M.A."/>
            <person name="Xu Z."/>
            <person name="Tabak M.A."/>
            <person name="Sorensen S.J."/>
            <person name="Hansen L.H."/>
        </authorList>
    </citation>
    <scope>NUCLEOTIDE SEQUENCE</scope>
    <source>
        <strain evidence="2">RGRH0072</strain>
    </source>
</reference>
<accession>A0A0H5PXC9</accession>
<feature type="transmembrane region" description="Helical" evidence="1">
    <location>
        <begin position="43"/>
        <end position="61"/>
    </location>
</feature>
<protein>
    <recommendedName>
        <fullName evidence="3">DUF202 domain-containing protein</fullName>
    </recommendedName>
</protein>
<keyword evidence="1" id="KW-0472">Membrane</keyword>
<evidence type="ECO:0008006" key="3">
    <source>
        <dbReference type="Google" id="ProtNLM"/>
    </source>
</evidence>
<feature type="transmembrane region" description="Helical" evidence="1">
    <location>
        <begin position="20"/>
        <end position="37"/>
    </location>
</feature>
<reference evidence="2" key="1">
    <citation type="submission" date="2015-06" db="EMBL/GenBank/DDBJ databases">
        <authorList>
            <person name="Joergensen T."/>
        </authorList>
    </citation>
    <scope>NUCLEOTIDE SEQUENCE</scope>
    <source>
        <strain evidence="2">RGRH0072</strain>
    </source>
</reference>
<evidence type="ECO:0000256" key="1">
    <source>
        <dbReference type="SAM" id="Phobius"/>
    </source>
</evidence>
<dbReference type="AlphaFoldDB" id="A0A0H5PXC9"/>
<keyword evidence="1" id="KW-1133">Transmembrane helix</keyword>
<keyword evidence="1" id="KW-0812">Transmembrane</keyword>
<proteinExistence type="predicted"/>